<accession>A0AAN8WR66</accession>
<evidence type="ECO:0000256" key="5">
    <source>
        <dbReference type="SAM" id="Phobius"/>
    </source>
</evidence>
<evidence type="ECO:0000256" key="3">
    <source>
        <dbReference type="ARBA" id="ARBA00022989"/>
    </source>
</evidence>
<organism evidence="7 8">
    <name type="scientific">Halocaridina rubra</name>
    <name type="common">Hawaiian red shrimp</name>
    <dbReference type="NCBI Taxonomy" id="373956"/>
    <lineage>
        <taxon>Eukaryota</taxon>
        <taxon>Metazoa</taxon>
        <taxon>Ecdysozoa</taxon>
        <taxon>Arthropoda</taxon>
        <taxon>Crustacea</taxon>
        <taxon>Multicrustacea</taxon>
        <taxon>Malacostraca</taxon>
        <taxon>Eumalacostraca</taxon>
        <taxon>Eucarida</taxon>
        <taxon>Decapoda</taxon>
        <taxon>Pleocyemata</taxon>
        <taxon>Caridea</taxon>
        <taxon>Atyoidea</taxon>
        <taxon>Atyidae</taxon>
        <taxon>Halocaridina</taxon>
    </lineage>
</organism>
<dbReference type="GO" id="GO:0015179">
    <property type="term" value="F:L-amino acid transmembrane transporter activity"/>
    <property type="evidence" value="ECO:0007669"/>
    <property type="project" value="TreeGrafter"/>
</dbReference>
<reference evidence="7 8" key="1">
    <citation type="submission" date="2023-11" db="EMBL/GenBank/DDBJ databases">
        <title>Halocaridina rubra genome assembly.</title>
        <authorList>
            <person name="Smith C."/>
        </authorList>
    </citation>
    <scope>NUCLEOTIDE SEQUENCE [LARGE SCALE GENOMIC DNA]</scope>
    <source>
        <strain evidence="7">EP-1</strain>
        <tissue evidence="7">Whole</tissue>
    </source>
</reference>
<keyword evidence="4 5" id="KW-0472">Membrane</keyword>
<feature type="transmembrane region" description="Helical" evidence="5">
    <location>
        <begin position="154"/>
        <end position="174"/>
    </location>
</feature>
<keyword evidence="3 5" id="KW-1133">Transmembrane helix</keyword>
<protein>
    <recommendedName>
        <fullName evidence="6">Amino acid transporter transmembrane domain-containing protein</fullName>
    </recommendedName>
</protein>
<feature type="transmembrane region" description="Helical" evidence="5">
    <location>
        <begin position="124"/>
        <end position="148"/>
    </location>
</feature>
<keyword evidence="8" id="KW-1185">Reference proteome</keyword>
<evidence type="ECO:0000313" key="7">
    <source>
        <dbReference type="EMBL" id="KAK7063067.1"/>
    </source>
</evidence>
<gene>
    <name evidence="7" type="ORF">SK128_023882</name>
</gene>
<dbReference type="PANTHER" id="PTHR22950:SF703">
    <property type="entry name" value="AMINO ACID TRANSPORTER TRANSMEMBRANE DOMAIN-CONTAINING PROTEIN"/>
    <property type="match status" value="1"/>
</dbReference>
<comment type="caution">
    <text evidence="7">The sequence shown here is derived from an EMBL/GenBank/DDBJ whole genome shotgun (WGS) entry which is preliminary data.</text>
</comment>
<feature type="domain" description="Amino acid transporter transmembrane" evidence="6">
    <location>
        <begin position="38"/>
        <end position="181"/>
    </location>
</feature>
<dbReference type="Pfam" id="PF01490">
    <property type="entry name" value="Aa_trans"/>
    <property type="match status" value="1"/>
</dbReference>
<evidence type="ECO:0000259" key="6">
    <source>
        <dbReference type="Pfam" id="PF01490"/>
    </source>
</evidence>
<dbReference type="InterPro" id="IPR013057">
    <property type="entry name" value="AA_transpt_TM"/>
</dbReference>
<evidence type="ECO:0000256" key="1">
    <source>
        <dbReference type="ARBA" id="ARBA00004141"/>
    </source>
</evidence>
<proteinExistence type="predicted"/>
<dbReference type="EMBL" id="JAXCGZ010020962">
    <property type="protein sequence ID" value="KAK7063067.1"/>
    <property type="molecule type" value="Genomic_DNA"/>
</dbReference>
<evidence type="ECO:0000256" key="2">
    <source>
        <dbReference type="ARBA" id="ARBA00022692"/>
    </source>
</evidence>
<sequence length="183" mass="20035">MSVSSKSSGSVVDTVSKTIGTMEIETDPEAQTTKKGLGVGMTVFFLVAQMAGAGFLALPKAVANTGWLGLAMMILFCVMIGFSGTRLGHCWIILEERWPEYRVNCRQPYMEIAYRSFGKTFRTLTLISVLSVIIGGTMAFIILIGGFMNDLVPSVSVCEWILITCGVLLPFTWLGTPKDFWQV</sequence>
<dbReference type="PANTHER" id="PTHR22950">
    <property type="entry name" value="AMINO ACID TRANSPORTER"/>
    <property type="match status" value="1"/>
</dbReference>
<dbReference type="Proteomes" id="UP001381693">
    <property type="component" value="Unassembled WGS sequence"/>
</dbReference>
<dbReference type="AlphaFoldDB" id="A0AAN8WR66"/>
<feature type="transmembrane region" description="Helical" evidence="5">
    <location>
        <begin position="37"/>
        <end position="58"/>
    </location>
</feature>
<dbReference type="GO" id="GO:0005774">
    <property type="term" value="C:vacuolar membrane"/>
    <property type="evidence" value="ECO:0007669"/>
    <property type="project" value="TreeGrafter"/>
</dbReference>
<name>A0AAN8WR66_HALRR</name>
<evidence type="ECO:0000313" key="8">
    <source>
        <dbReference type="Proteomes" id="UP001381693"/>
    </source>
</evidence>
<comment type="subcellular location">
    <subcellularLocation>
        <location evidence="1">Membrane</location>
        <topology evidence="1">Multi-pass membrane protein</topology>
    </subcellularLocation>
</comment>
<feature type="transmembrane region" description="Helical" evidence="5">
    <location>
        <begin position="70"/>
        <end position="94"/>
    </location>
</feature>
<evidence type="ECO:0000256" key="4">
    <source>
        <dbReference type="ARBA" id="ARBA00023136"/>
    </source>
</evidence>
<keyword evidence="2 5" id="KW-0812">Transmembrane</keyword>